<comment type="caution">
    <text evidence="2">The sequence shown here is derived from an EMBL/GenBank/DDBJ whole genome shotgun (WGS) entry which is preliminary data.</text>
</comment>
<sequence length="216" mass="23721">DARCPRFSLLSGFTFQQPSPQSPSTPRASPILEYQSLHQQALLIDALFAHSPPLRVSASPGYPHDLQSRLEHRREIAPCAFPHTDTAMLSHATLVAILVTCPLFLVFLTTLVTYALYSAHHRRRALPELNLPLKSLISAPTSNPGLGTAPVQIQHDSWNTHLAGLPEDDDLDADRGVPDHVENVEGYVMPNAKRWDGKGKGRDEELYMMSGGNGGM</sequence>
<feature type="non-terminal residue" evidence="2">
    <location>
        <position position="1"/>
    </location>
</feature>
<evidence type="ECO:0000256" key="1">
    <source>
        <dbReference type="SAM" id="Phobius"/>
    </source>
</evidence>
<dbReference type="AlphaFoldDB" id="A0A1Y1YMC8"/>
<keyword evidence="3" id="KW-1185">Reference proteome</keyword>
<dbReference type="EMBL" id="MCFA01000202">
    <property type="protein sequence ID" value="ORX99138.1"/>
    <property type="molecule type" value="Genomic_DNA"/>
</dbReference>
<organism evidence="2 3">
    <name type="scientific">Clohesyomyces aquaticus</name>
    <dbReference type="NCBI Taxonomy" id="1231657"/>
    <lineage>
        <taxon>Eukaryota</taxon>
        <taxon>Fungi</taxon>
        <taxon>Dikarya</taxon>
        <taxon>Ascomycota</taxon>
        <taxon>Pezizomycotina</taxon>
        <taxon>Dothideomycetes</taxon>
        <taxon>Pleosporomycetidae</taxon>
        <taxon>Pleosporales</taxon>
        <taxon>Lindgomycetaceae</taxon>
        <taxon>Clohesyomyces</taxon>
    </lineage>
</organism>
<keyword evidence="1" id="KW-0812">Transmembrane</keyword>
<dbReference type="Proteomes" id="UP000193144">
    <property type="component" value="Unassembled WGS sequence"/>
</dbReference>
<accession>A0A1Y1YMC8</accession>
<keyword evidence="1" id="KW-1133">Transmembrane helix</keyword>
<evidence type="ECO:0000313" key="3">
    <source>
        <dbReference type="Proteomes" id="UP000193144"/>
    </source>
</evidence>
<evidence type="ECO:0000313" key="2">
    <source>
        <dbReference type="EMBL" id="ORX99138.1"/>
    </source>
</evidence>
<name>A0A1Y1YMC8_9PLEO</name>
<keyword evidence="1" id="KW-0472">Membrane</keyword>
<feature type="transmembrane region" description="Helical" evidence="1">
    <location>
        <begin position="94"/>
        <end position="117"/>
    </location>
</feature>
<reference evidence="2 3" key="1">
    <citation type="submission" date="2016-07" db="EMBL/GenBank/DDBJ databases">
        <title>Pervasive Adenine N6-methylation of Active Genes in Fungi.</title>
        <authorList>
            <consortium name="DOE Joint Genome Institute"/>
            <person name="Mondo S.J."/>
            <person name="Dannebaum R.O."/>
            <person name="Kuo R.C."/>
            <person name="Labutti K."/>
            <person name="Haridas S."/>
            <person name="Kuo A."/>
            <person name="Salamov A."/>
            <person name="Ahrendt S.R."/>
            <person name="Lipzen A."/>
            <person name="Sullivan W."/>
            <person name="Andreopoulos W.B."/>
            <person name="Clum A."/>
            <person name="Lindquist E."/>
            <person name="Daum C."/>
            <person name="Ramamoorthy G.K."/>
            <person name="Gryganskyi A."/>
            <person name="Culley D."/>
            <person name="Magnuson J.K."/>
            <person name="James T.Y."/>
            <person name="O'Malley M.A."/>
            <person name="Stajich J.E."/>
            <person name="Spatafora J.W."/>
            <person name="Visel A."/>
            <person name="Grigoriev I.V."/>
        </authorList>
    </citation>
    <scope>NUCLEOTIDE SEQUENCE [LARGE SCALE GENOMIC DNA]</scope>
    <source>
        <strain evidence="2 3">CBS 115471</strain>
    </source>
</reference>
<protein>
    <submittedName>
        <fullName evidence="2">Uncharacterized protein</fullName>
    </submittedName>
</protein>
<proteinExistence type="predicted"/>
<gene>
    <name evidence="2" type="ORF">BCR34DRAFT_640106</name>
</gene>